<feature type="transmembrane region" description="Helical" evidence="1">
    <location>
        <begin position="174"/>
        <end position="197"/>
    </location>
</feature>
<dbReference type="InterPro" id="IPR003675">
    <property type="entry name" value="Rce1/LyrA-like_dom"/>
</dbReference>
<feature type="transmembrane region" description="Helical" evidence="1">
    <location>
        <begin position="41"/>
        <end position="59"/>
    </location>
</feature>
<name>A0A2M7U1M9_9BACT</name>
<dbReference type="EMBL" id="PFOB01000005">
    <property type="protein sequence ID" value="PIZ64005.1"/>
    <property type="molecule type" value="Genomic_DNA"/>
</dbReference>
<keyword evidence="1" id="KW-0812">Transmembrane</keyword>
<feature type="transmembrane region" description="Helical" evidence="1">
    <location>
        <begin position="80"/>
        <end position="99"/>
    </location>
</feature>
<feature type="transmembrane region" description="Helical" evidence="1">
    <location>
        <begin position="12"/>
        <end position="29"/>
    </location>
</feature>
<feature type="transmembrane region" description="Helical" evidence="1">
    <location>
        <begin position="202"/>
        <end position="220"/>
    </location>
</feature>
<dbReference type="PANTHER" id="PTHR39430">
    <property type="entry name" value="MEMBRANE-ASSOCIATED PROTEASE-RELATED"/>
    <property type="match status" value="1"/>
</dbReference>
<feature type="transmembrane region" description="Helical" evidence="1">
    <location>
        <begin position="111"/>
        <end position="127"/>
    </location>
</feature>
<proteinExistence type="predicted"/>
<organism evidence="3 4">
    <name type="scientific">Candidatus Roizmanbacteria bacterium CG_4_10_14_0_2_um_filter_39_13</name>
    <dbReference type="NCBI Taxonomy" id="1974825"/>
    <lineage>
        <taxon>Bacteria</taxon>
        <taxon>Candidatus Roizmaniibacteriota</taxon>
    </lineage>
</organism>
<sequence>MMKKQITSIQKVLNTWAIVMILWVMYRIYFKTNLPVWFDEFFAKPIIYLTPVYYFITTYEKSDFLKSIDLKTAKMKQHMLLGLSIGVVFFFTGFAVQYFKNGELNFISKTSILQILYYIIIAFASSFSEEILSRGFILKRLYQDSKSMIGSVFFASFLFFFLHIPILFSSPDLYGAVLLQVMATDILLSFAVSFLYLQRKSVMVPIFIHAFYNLSLYLLIS</sequence>
<feature type="transmembrane region" description="Helical" evidence="1">
    <location>
        <begin position="148"/>
        <end position="168"/>
    </location>
</feature>
<dbReference type="Pfam" id="PF02517">
    <property type="entry name" value="Rce1-like"/>
    <property type="match status" value="1"/>
</dbReference>
<dbReference type="Proteomes" id="UP000228503">
    <property type="component" value="Unassembled WGS sequence"/>
</dbReference>
<gene>
    <name evidence="3" type="ORF">COY16_00345</name>
</gene>
<dbReference type="GO" id="GO:0004175">
    <property type="term" value="F:endopeptidase activity"/>
    <property type="evidence" value="ECO:0007669"/>
    <property type="project" value="UniProtKB-ARBA"/>
</dbReference>
<feature type="domain" description="CAAX prenyl protease 2/Lysostaphin resistance protein A-like" evidence="2">
    <location>
        <begin position="114"/>
        <end position="214"/>
    </location>
</feature>
<dbReference type="GO" id="GO:0080120">
    <property type="term" value="P:CAAX-box protein maturation"/>
    <property type="evidence" value="ECO:0007669"/>
    <property type="project" value="UniProtKB-ARBA"/>
</dbReference>
<comment type="caution">
    <text evidence="3">The sequence shown here is derived from an EMBL/GenBank/DDBJ whole genome shotgun (WGS) entry which is preliminary data.</text>
</comment>
<accession>A0A2M7U1M9</accession>
<keyword evidence="1" id="KW-1133">Transmembrane helix</keyword>
<protein>
    <recommendedName>
        <fullName evidence="2">CAAX prenyl protease 2/Lysostaphin resistance protein A-like domain-containing protein</fullName>
    </recommendedName>
</protein>
<evidence type="ECO:0000313" key="4">
    <source>
        <dbReference type="Proteomes" id="UP000228503"/>
    </source>
</evidence>
<dbReference type="PANTHER" id="PTHR39430:SF1">
    <property type="entry name" value="PROTEASE"/>
    <property type="match status" value="1"/>
</dbReference>
<keyword evidence="1" id="KW-0472">Membrane</keyword>
<dbReference type="AlphaFoldDB" id="A0A2M7U1M9"/>
<evidence type="ECO:0000313" key="3">
    <source>
        <dbReference type="EMBL" id="PIZ64005.1"/>
    </source>
</evidence>
<reference evidence="4" key="1">
    <citation type="submission" date="2017-09" db="EMBL/GenBank/DDBJ databases">
        <title>Depth-based differentiation of microbial function through sediment-hosted aquifers and enrichment of novel symbionts in the deep terrestrial subsurface.</title>
        <authorList>
            <person name="Probst A.J."/>
            <person name="Ladd B."/>
            <person name="Jarett J.K."/>
            <person name="Geller-Mcgrath D.E."/>
            <person name="Sieber C.M.K."/>
            <person name="Emerson J.B."/>
            <person name="Anantharaman K."/>
            <person name="Thomas B.C."/>
            <person name="Malmstrom R."/>
            <person name="Stieglmeier M."/>
            <person name="Klingl A."/>
            <person name="Woyke T."/>
            <person name="Ryan C.M."/>
            <person name="Banfield J.F."/>
        </authorList>
    </citation>
    <scope>NUCLEOTIDE SEQUENCE [LARGE SCALE GENOMIC DNA]</scope>
</reference>
<evidence type="ECO:0000256" key="1">
    <source>
        <dbReference type="SAM" id="Phobius"/>
    </source>
</evidence>
<evidence type="ECO:0000259" key="2">
    <source>
        <dbReference type="Pfam" id="PF02517"/>
    </source>
</evidence>